<keyword evidence="5 12" id="KW-0349">Heme</keyword>
<keyword evidence="6 10" id="KW-0479">Metal-binding</keyword>
<dbReference type="GO" id="GO:0006826">
    <property type="term" value="P:iron ion transport"/>
    <property type="evidence" value="ECO:0007669"/>
    <property type="project" value="UniProtKB-KW"/>
</dbReference>
<dbReference type="InterPro" id="IPR002024">
    <property type="entry name" value="Bacterioferritin"/>
</dbReference>
<feature type="coiled-coil region" evidence="13">
    <location>
        <begin position="117"/>
        <end position="144"/>
    </location>
</feature>
<dbReference type="PATRIC" id="fig|1697052.3.peg.1847"/>
<keyword evidence="8" id="KW-0813">Transport</keyword>
<accession>A0A0K1XDS1</accession>
<dbReference type="GeneID" id="93984142"/>
<sequence length="159" mass="18391">MKGDAQVIVHLNKVLGNELVAINQYFLHSRMFKDWGFEALAKFEYDESIEEMKHADTLIERILFLEGLPNLQDLGKLRIGEDTQEMLECDLALEHQARADLLEAIAHCETVKDYVTRDIFRKILDDEEEHIDQLETQLGLIEKVGIQNYLQTQMADADD</sequence>
<comment type="similarity">
    <text evidence="2 10 12">Belongs to the bacterioferritin family.</text>
</comment>
<evidence type="ECO:0000256" key="7">
    <source>
        <dbReference type="ARBA" id="ARBA00023004"/>
    </source>
</evidence>
<dbReference type="PANTHER" id="PTHR30295:SF0">
    <property type="entry name" value="BACTERIOFERRITIN"/>
    <property type="match status" value="1"/>
</dbReference>
<dbReference type="FunFam" id="1.20.1260.10:FF:000005">
    <property type="entry name" value="Bacterioferritin"/>
    <property type="match status" value="1"/>
</dbReference>
<dbReference type="NCBIfam" id="TIGR00754">
    <property type="entry name" value="bfr"/>
    <property type="match status" value="1"/>
</dbReference>
<feature type="binding site" evidence="11">
    <location>
        <position position="54"/>
    </location>
    <ligand>
        <name>Fe cation</name>
        <dbReference type="ChEBI" id="CHEBI:24875"/>
        <label>1</label>
    </ligand>
</feature>
<evidence type="ECO:0000256" key="11">
    <source>
        <dbReference type="PIRSR" id="PIRSR002560-1"/>
    </source>
</evidence>
<dbReference type="GO" id="GO:0020037">
    <property type="term" value="F:heme binding"/>
    <property type="evidence" value="ECO:0007669"/>
    <property type="project" value="TreeGrafter"/>
</dbReference>
<comment type="catalytic activity">
    <reaction evidence="10">
        <text>4 Fe(2+) + O2 + 4 H(+) = 4 Fe(3+) + 2 H2O</text>
        <dbReference type="Rhea" id="RHEA:11148"/>
        <dbReference type="ChEBI" id="CHEBI:15377"/>
        <dbReference type="ChEBI" id="CHEBI:15378"/>
        <dbReference type="ChEBI" id="CHEBI:15379"/>
        <dbReference type="ChEBI" id="CHEBI:29033"/>
        <dbReference type="ChEBI" id="CHEBI:29034"/>
        <dbReference type="EC" id="1.16.3.1"/>
    </reaction>
</comment>
<dbReference type="EC" id="1.16.3.1" evidence="10"/>
<dbReference type="GO" id="GO:0004322">
    <property type="term" value="F:ferroxidase activity"/>
    <property type="evidence" value="ECO:0007669"/>
    <property type="project" value="UniProtKB-EC"/>
</dbReference>
<evidence type="ECO:0000256" key="3">
    <source>
        <dbReference type="ARBA" id="ARBA00022434"/>
    </source>
</evidence>
<dbReference type="AlphaFoldDB" id="A0A0K1XDS1"/>
<reference evidence="15 16" key="1">
    <citation type="journal article" date="2015" name="Genome Announc.">
        <title>Genome Sequences of Oblitimonas alkaliphila gen. nov. sp. nov. (Proposed), a Novel Bacterium of the Pseudomonadaceae Family.</title>
        <authorList>
            <person name="Lauer A.C."/>
            <person name="Nicholson A.C."/>
            <person name="Humrighouse B.W."/>
            <person name="Emery B."/>
            <person name="Drobish A."/>
            <person name="Juieng P."/>
            <person name="Loparev V."/>
            <person name="McQuiston J.R."/>
        </authorList>
    </citation>
    <scope>NUCLEOTIDE SEQUENCE [LARGE SCALE GENOMIC DNA]</scope>
    <source>
        <strain evidence="15 16">E5571</strain>
    </source>
</reference>
<dbReference type="EMBL" id="CP012365">
    <property type="protein sequence ID" value="AKX59404.1"/>
    <property type="molecule type" value="Genomic_DNA"/>
</dbReference>
<dbReference type="Proteomes" id="UP000063953">
    <property type="component" value="Chromosome"/>
</dbReference>
<dbReference type="GO" id="GO:0008199">
    <property type="term" value="F:ferric iron binding"/>
    <property type="evidence" value="ECO:0007669"/>
    <property type="project" value="InterPro"/>
</dbReference>
<comment type="function">
    <text evidence="10">Iron-storage protein, whose ferroxidase center binds Fe(2+), oxidizes it using dioxygen to Fe(3+), and participates in the subsequent Fe(3+) oxide mineral core formation within the central cavity of the BFR protein shell.</text>
</comment>
<feature type="binding site" evidence="11">
    <location>
        <position position="127"/>
    </location>
    <ligand>
        <name>Fe cation</name>
        <dbReference type="ChEBI" id="CHEBI:24875"/>
        <label>1</label>
    </ligand>
</feature>
<dbReference type="InterPro" id="IPR008331">
    <property type="entry name" value="Ferritin_DPS_dom"/>
</dbReference>
<keyword evidence="3 10" id="KW-0409">Iron storage</keyword>
<dbReference type="PROSITE" id="PS50905">
    <property type="entry name" value="FERRITIN_LIKE"/>
    <property type="match status" value="1"/>
</dbReference>
<evidence type="ECO:0000256" key="6">
    <source>
        <dbReference type="ARBA" id="ARBA00022723"/>
    </source>
</evidence>
<dbReference type="OrthoDB" id="9800505at2"/>
<proteinExistence type="inferred from homology"/>
<feature type="binding site" description="axial binding residue" evidence="11">
    <location>
        <position position="52"/>
    </location>
    <ligand>
        <name>heme b</name>
        <dbReference type="ChEBI" id="CHEBI:60344"/>
        <note>ligand shared between dimeric partners</note>
    </ligand>
    <ligandPart>
        <name>Fe</name>
        <dbReference type="ChEBI" id="CHEBI:18248"/>
    </ligandPart>
</feature>
<feature type="binding site" evidence="11">
    <location>
        <position position="51"/>
    </location>
    <ligand>
        <name>Fe cation</name>
        <dbReference type="ChEBI" id="CHEBI:24875"/>
        <label>2</label>
    </ligand>
</feature>
<keyword evidence="8" id="KW-0406">Ion transport</keyword>
<dbReference type="RefSeq" id="WP_053100582.1">
    <property type="nucleotide sequence ID" value="NZ_CP012358.1"/>
</dbReference>
<feature type="binding site" evidence="11">
    <location>
        <position position="127"/>
    </location>
    <ligand>
        <name>Fe cation</name>
        <dbReference type="ChEBI" id="CHEBI:24875"/>
        <label>2</label>
    </ligand>
</feature>
<feature type="binding site" evidence="11">
    <location>
        <position position="51"/>
    </location>
    <ligand>
        <name>Fe cation</name>
        <dbReference type="ChEBI" id="CHEBI:24875"/>
        <label>1</label>
    </ligand>
</feature>
<feature type="binding site" evidence="11">
    <location>
        <position position="50"/>
    </location>
    <ligand>
        <name>Fe cation</name>
        <dbReference type="ChEBI" id="CHEBI:24875"/>
        <label>3</label>
    </ligand>
</feature>
<dbReference type="InterPro" id="IPR009078">
    <property type="entry name" value="Ferritin-like_SF"/>
</dbReference>
<dbReference type="InterPro" id="IPR012347">
    <property type="entry name" value="Ferritin-like"/>
</dbReference>
<organism evidence="15 16">
    <name type="scientific">Thiopseudomonas alkaliphila</name>
    <dbReference type="NCBI Taxonomy" id="1697053"/>
    <lineage>
        <taxon>Bacteria</taxon>
        <taxon>Pseudomonadati</taxon>
        <taxon>Pseudomonadota</taxon>
        <taxon>Gammaproteobacteria</taxon>
        <taxon>Pseudomonadales</taxon>
        <taxon>Pseudomonadaceae</taxon>
        <taxon>Thiopseudomonas</taxon>
    </lineage>
</organism>
<evidence type="ECO:0000259" key="14">
    <source>
        <dbReference type="PROSITE" id="PS50905"/>
    </source>
</evidence>
<keyword evidence="13" id="KW-0175">Coiled coil</keyword>
<feature type="binding site" evidence="11">
    <location>
        <position position="94"/>
    </location>
    <ligand>
        <name>Fe cation</name>
        <dbReference type="ChEBI" id="CHEBI:24875"/>
        <label>2</label>
    </ligand>
</feature>
<dbReference type="GO" id="GO:0006879">
    <property type="term" value="P:intracellular iron ion homeostasis"/>
    <property type="evidence" value="ECO:0007669"/>
    <property type="project" value="UniProtKB-KW"/>
</dbReference>
<name>A0A0K1XDS1_9GAMM</name>
<protein>
    <recommendedName>
        <fullName evidence="10 12">Bacterioferritin</fullName>
        <ecNumber evidence="10">1.16.3.1</ecNumber>
    </recommendedName>
</protein>
<evidence type="ECO:0000256" key="1">
    <source>
        <dbReference type="ARBA" id="ARBA00001970"/>
    </source>
</evidence>
<evidence type="ECO:0000313" key="16">
    <source>
        <dbReference type="Proteomes" id="UP000063953"/>
    </source>
</evidence>
<evidence type="ECO:0000256" key="12">
    <source>
        <dbReference type="RuleBase" id="RU000623"/>
    </source>
</evidence>
<dbReference type="CDD" id="cd00907">
    <property type="entry name" value="Bacterioferritin"/>
    <property type="match status" value="1"/>
</dbReference>
<keyword evidence="16" id="KW-1185">Reference proteome</keyword>
<dbReference type="GO" id="GO:0140315">
    <property type="term" value="F:iron ion sequestering activity"/>
    <property type="evidence" value="ECO:0007669"/>
    <property type="project" value="UniProtKB-ARBA"/>
</dbReference>
<evidence type="ECO:0000313" key="15">
    <source>
        <dbReference type="EMBL" id="AKX59404.1"/>
    </source>
</evidence>
<dbReference type="Pfam" id="PF00210">
    <property type="entry name" value="Ferritin"/>
    <property type="match status" value="1"/>
</dbReference>
<comment type="catalytic activity">
    <reaction evidence="9">
        <text>Fe(2+)(in) = Fe(2+)(out)</text>
        <dbReference type="Rhea" id="RHEA:28486"/>
        <dbReference type="ChEBI" id="CHEBI:29033"/>
    </reaction>
</comment>
<evidence type="ECO:0000256" key="8">
    <source>
        <dbReference type="ARBA" id="ARBA00023065"/>
    </source>
</evidence>
<evidence type="ECO:0000256" key="9">
    <source>
        <dbReference type="ARBA" id="ARBA00036243"/>
    </source>
</evidence>
<keyword evidence="7 10" id="KW-0408">Iron</keyword>
<dbReference type="Gene3D" id="1.20.1260.10">
    <property type="match status" value="1"/>
</dbReference>
<evidence type="ECO:0000256" key="10">
    <source>
        <dbReference type="PIRNR" id="PIRNR002560"/>
    </source>
</evidence>
<feature type="binding site" evidence="11">
    <location>
        <position position="130"/>
    </location>
    <ligand>
        <name>Fe cation</name>
        <dbReference type="ChEBI" id="CHEBI:24875"/>
        <label>2</label>
    </ligand>
</feature>
<evidence type="ECO:0000256" key="2">
    <source>
        <dbReference type="ARBA" id="ARBA00008093"/>
    </source>
</evidence>
<evidence type="ECO:0000256" key="13">
    <source>
        <dbReference type="SAM" id="Coils"/>
    </source>
</evidence>
<dbReference type="PROSITE" id="PS00549">
    <property type="entry name" value="BACTERIOFERRITIN"/>
    <property type="match status" value="1"/>
</dbReference>
<dbReference type="SUPFAM" id="SSF47240">
    <property type="entry name" value="Ferritin-like"/>
    <property type="match status" value="1"/>
</dbReference>
<dbReference type="PIRSF" id="PIRSF002560">
    <property type="entry name" value="Bacterioferritin"/>
    <property type="match status" value="1"/>
</dbReference>
<feature type="domain" description="Ferritin-like diiron" evidence="14">
    <location>
        <begin position="1"/>
        <end position="145"/>
    </location>
</feature>
<evidence type="ECO:0000256" key="5">
    <source>
        <dbReference type="ARBA" id="ARBA00022617"/>
    </source>
</evidence>
<dbReference type="KEGG" id="pbb:AKN87_07660"/>
<feature type="binding site" evidence="11">
    <location>
        <position position="18"/>
    </location>
    <ligand>
        <name>Fe cation</name>
        <dbReference type="ChEBI" id="CHEBI:24875"/>
        <label>1</label>
    </ligand>
</feature>
<comment type="cofactor">
    <cofactor evidence="1">
        <name>heme b</name>
        <dbReference type="ChEBI" id="CHEBI:60344"/>
    </cofactor>
</comment>
<gene>
    <name evidence="15" type="ORF">AKN88_05240</name>
</gene>
<evidence type="ECO:0000256" key="4">
    <source>
        <dbReference type="ARBA" id="ARBA00022496"/>
    </source>
</evidence>
<dbReference type="PANTHER" id="PTHR30295">
    <property type="entry name" value="BACTERIOFERRITIN"/>
    <property type="match status" value="1"/>
</dbReference>
<dbReference type="GO" id="GO:0005829">
    <property type="term" value="C:cytosol"/>
    <property type="evidence" value="ECO:0007669"/>
    <property type="project" value="TreeGrafter"/>
</dbReference>
<dbReference type="PRINTS" id="PR00601">
    <property type="entry name" value="BACFERRITIN"/>
</dbReference>
<keyword evidence="4" id="KW-0410">Iron transport</keyword>
<dbReference type="STRING" id="1697053.AKN87_07660"/>
<dbReference type="InterPro" id="IPR009040">
    <property type="entry name" value="Ferritin-like_diiron"/>
</dbReference>